<reference evidence="2" key="1">
    <citation type="submission" date="2015-10" db="EMBL/GenBank/DDBJ databases">
        <title>Draft Genome Sequences of 11 Lactococcus lactis subspecies cremoris strains.</title>
        <authorList>
            <person name="Wels M."/>
            <person name="Backus L."/>
            <person name="Boekhorst J."/>
            <person name="Dijkstra A."/>
            <person name="Beerthuizen M."/>
            <person name="Kelly W."/>
            <person name="Siezen R."/>
            <person name="Bachmann H."/>
            <person name="Van Hijum S."/>
        </authorList>
    </citation>
    <scope>NUCLEOTIDE SEQUENCE [LARGE SCALE GENOMIC DNA]</scope>
    <source>
        <strain evidence="2">KF282</strain>
    </source>
</reference>
<dbReference type="Gene3D" id="3.20.20.150">
    <property type="entry name" value="Divalent-metal-dependent TIM barrel enzymes"/>
    <property type="match status" value="1"/>
</dbReference>
<organism evidence="1 2">
    <name type="scientific">Lactococcus lactis subsp. lactis</name>
    <name type="common">Streptococcus lactis</name>
    <dbReference type="NCBI Taxonomy" id="1360"/>
    <lineage>
        <taxon>Bacteria</taxon>
        <taxon>Bacillati</taxon>
        <taxon>Bacillota</taxon>
        <taxon>Bacilli</taxon>
        <taxon>Lactobacillales</taxon>
        <taxon>Streptococcaceae</taxon>
        <taxon>Lactococcus</taxon>
    </lineage>
</organism>
<proteinExistence type="predicted"/>
<sequence>MKIGICYRPYLHKKFLKEIIDKISFIELMPDIMTVSETNFIKDICDSKKIDMGLHCLRSSLFSPEGPQMDKVENYYYFSEYIHSKYFSDHIAYSSYRERYLTSVQPIRYNDKNLFVFQNNMTELRKYFPKNFSIENITQNTLFSESIYSESTFIRKLTEQQEDITLLFDLTNMYITAKRNNIPF</sequence>
<dbReference type="Proteomes" id="UP000053058">
    <property type="component" value="Unassembled WGS sequence"/>
</dbReference>
<dbReference type="PANTHER" id="PTHR42194">
    <property type="entry name" value="UPF0276 PROTEIN HI_1600"/>
    <property type="match status" value="1"/>
</dbReference>
<name>A0A0V8CXQ2_LACLL</name>
<dbReference type="PATRIC" id="fig|1360.105.peg.1038"/>
<accession>A0A0V8CXQ2</accession>
<dbReference type="EMBL" id="LKLN01000033">
    <property type="protein sequence ID" value="KSU06082.1"/>
    <property type="molecule type" value="Genomic_DNA"/>
</dbReference>
<dbReference type="PANTHER" id="PTHR42194:SF1">
    <property type="entry name" value="UPF0276 PROTEIN HI_1600"/>
    <property type="match status" value="1"/>
</dbReference>
<evidence type="ECO:0000313" key="2">
    <source>
        <dbReference type="Proteomes" id="UP000053058"/>
    </source>
</evidence>
<evidence type="ECO:0000313" key="1">
    <source>
        <dbReference type="EMBL" id="KSU06082.1"/>
    </source>
</evidence>
<dbReference type="InterPro" id="IPR007801">
    <property type="entry name" value="MbnB/TglH/ChrH"/>
</dbReference>
<dbReference type="Pfam" id="PF05114">
    <property type="entry name" value="MbnB_TglH_ChrH"/>
    <property type="match status" value="1"/>
</dbReference>
<protein>
    <submittedName>
        <fullName evidence="1">Uncharacterized protein</fullName>
    </submittedName>
</protein>
<comment type="caution">
    <text evidence="1">The sequence shown here is derived from an EMBL/GenBank/DDBJ whole genome shotgun (WGS) entry which is preliminary data.</text>
</comment>
<dbReference type="AlphaFoldDB" id="A0A0V8CXQ2"/>
<gene>
    <name evidence="1" type="ORF">KF282_1281</name>
</gene>